<dbReference type="WBParaSite" id="EEL_0000219801-mRNA-1">
    <property type="protein sequence ID" value="EEL_0000219801-mRNA-1"/>
    <property type="gene ID" value="EEL_0000219801"/>
</dbReference>
<dbReference type="STRING" id="1147741.A0A0R3RL39"/>
<keyword evidence="2" id="KW-0732">Signal</keyword>
<evidence type="ECO:0000256" key="2">
    <source>
        <dbReference type="ARBA" id="ARBA00022729"/>
    </source>
</evidence>
<dbReference type="GO" id="GO:0005576">
    <property type="term" value="C:extracellular region"/>
    <property type="evidence" value="ECO:0007669"/>
    <property type="project" value="InterPro"/>
</dbReference>
<keyword evidence="4" id="KW-1015">Disulfide bond</keyword>
<proteinExistence type="predicted"/>
<evidence type="ECO:0000313" key="9">
    <source>
        <dbReference type="WBParaSite" id="EEL_0000219801-mRNA-1"/>
    </source>
</evidence>
<dbReference type="InterPro" id="IPR051940">
    <property type="entry name" value="Chitin_bind-dev_reg"/>
</dbReference>
<dbReference type="SMART" id="SM00494">
    <property type="entry name" value="ChtBD2"/>
    <property type="match status" value="1"/>
</dbReference>
<protein>
    <submittedName>
        <fullName evidence="9">Chitin-binding type-2 domain-containing protein</fullName>
    </submittedName>
</protein>
<dbReference type="PANTHER" id="PTHR23301:SF0">
    <property type="entry name" value="CHITIN-BINDING TYPE-2 DOMAIN-CONTAINING PROTEIN-RELATED"/>
    <property type="match status" value="1"/>
</dbReference>
<evidence type="ECO:0000256" key="1">
    <source>
        <dbReference type="ARBA" id="ARBA00022669"/>
    </source>
</evidence>
<dbReference type="AlphaFoldDB" id="A0A0R3RL39"/>
<evidence type="ECO:0000256" key="3">
    <source>
        <dbReference type="ARBA" id="ARBA00022737"/>
    </source>
</evidence>
<sequence>LKFNVRFGHHFQSGSSTAGSETTKEPETTEPEITTTIGPPVITEEPEIITTMEPPIITETVTMTSAKPTGEPSGNFFDLWCENSKSGEPHEVNHPAIILISISDEECPKPNGFFPHPSDCHSFIQCSNNHPHEMHCPPKTFFNDEIKVCDLMYNAPETCK</sequence>
<dbReference type="InterPro" id="IPR036508">
    <property type="entry name" value="Chitin-bd_dom_sf"/>
</dbReference>
<name>A0A0R3RL39_9BILA</name>
<keyword evidence="1" id="KW-0147">Chitin-binding</keyword>
<accession>A0A0R3RL39</accession>
<reference evidence="9" key="1">
    <citation type="submission" date="2017-02" db="UniProtKB">
        <authorList>
            <consortium name="WormBaseParasite"/>
        </authorList>
    </citation>
    <scope>IDENTIFICATION</scope>
</reference>
<dbReference type="GO" id="GO:0008061">
    <property type="term" value="F:chitin binding"/>
    <property type="evidence" value="ECO:0007669"/>
    <property type="project" value="UniProtKB-KW"/>
</dbReference>
<evidence type="ECO:0000256" key="6">
    <source>
        <dbReference type="SAM" id="MobiDB-lite"/>
    </source>
</evidence>
<dbReference type="Pfam" id="PF01607">
    <property type="entry name" value="CBM_14"/>
    <property type="match status" value="1"/>
</dbReference>
<evidence type="ECO:0000256" key="4">
    <source>
        <dbReference type="ARBA" id="ARBA00023157"/>
    </source>
</evidence>
<dbReference type="Proteomes" id="UP000050640">
    <property type="component" value="Unplaced"/>
</dbReference>
<evidence type="ECO:0000313" key="8">
    <source>
        <dbReference type="Proteomes" id="UP000050640"/>
    </source>
</evidence>
<dbReference type="PROSITE" id="PS50940">
    <property type="entry name" value="CHIT_BIND_II"/>
    <property type="match status" value="1"/>
</dbReference>
<dbReference type="SUPFAM" id="SSF57625">
    <property type="entry name" value="Invertebrate chitin-binding proteins"/>
    <property type="match status" value="1"/>
</dbReference>
<dbReference type="Gene3D" id="2.170.140.10">
    <property type="entry name" value="Chitin binding domain"/>
    <property type="match status" value="1"/>
</dbReference>
<keyword evidence="8" id="KW-1185">Reference proteome</keyword>
<evidence type="ECO:0000259" key="7">
    <source>
        <dbReference type="PROSITE" id="PS50940"/>
    </source>
</evidence>
<dbReference type="PANTHER" id="PTHR23301">
    <property type="entry name" value="CHITIN BINDING PERITROPHIN-A"/>
    <property type="match status" value="1"/>
</dbReference>
<keyword evidence="5" id="KW-0325">Glycoprotein</keyword>
<feature type="region of interest" description="Disordered" evidence="6">
    <location>
        <begin position="11"/>
        <end position="38"/>
    </location>
</feature>
<dbReference type="InterPro" id="IPR002557">
    <property type="entry name" value="Chitin-bd_dom"/>
</dbReference>
<evidence type="ECO:0000256" key="5">
    <source>
        <dbReference type="ARBA" id="ARBA00023180"/>
    </source>
</evidence>
<keyword evidence="3" id="KW-0677">Repeat</keyword>
<organism evidence="8 9">
    <name type="scientific">Elaeophora elaphi</name>
    <dbReference type="NCBI Taxonomy" id="1147741"/>
    <lineage>
        <taxon>Eukaryota</taxon>
        <taxon>Metazoa</taxon>
        <taxon>Ecdysozoa</taxon>
        <taxon>Nematoda</taxon>
        <taxon>Chromadorea</taxon>
        <taxon>Rhabditida</taxon>
        <taxon>Spirurina</taxon>
        <taxon>Spiruromorpha</taxon>
        <taxon>Filarioidea</taxon>
        <taxon>Onchocercidae</taxon>
        <taxon>Elaeophora</taxon>
    </lineage>
</organism>
<feature type="domain" description="Chitin-binding type-2" evidence="7">
    <location>
        <begin position="104"/>
        <end position="160"/>
    </location>
</feature>